<dbReference type="InterPro" id="IPR023380">
    <property type="entry name" value="DsbB-like_sf"/>
</dbReference>
<comment type="similarity">
    <text evidence="2 14">Belongs to the DsbB family.</text>
</comment>
<feature type="topological domain" description="Cytoplasmic" evidence="14">
    <location>
        <begin position="1"/>
        <end position="11"/>
    </location>
</feature>
<evidence type="ECO:0000256" key="7">
    <source>
        <dbReference type="ARBA" id="ARBA00022982"/>
    </source>
</evidence>
<dbReference type="Pfam" id="PF02600">
    <property type="entry name" value="DsbB"/>
    <property type="match status" value="1"/>
</dbReference>
<comment type="caution">
    <text evidence="14">Lacks conserved residue(s) required for the propagation of feature annotation.</text>
</comment>
<keyword evidence="10 14" id="KW-0472">Membrane</keyword>
<evidence type="ECO:0000256" key="2">
    <source>
        <dbReference type="ARBA" id="ARBA00008823"/>
    </source>
</evidence>
<evidence type="ECO:0000256" key="13">
    <source>
        <dbReference type="ARBA" id="ARBA00023284"/>
    </source>
</evidence>
<dbReference type="Gene3D" id="1.20.1550.10">
    <property type="entry name" value="DsbB-like"/>
    <property type="match status" value="1"/>
</dbReference>
<keyword evidence="17" id="KW-1185">Reference proteome</keyword>
<feature type="transmembrane region" description="Helical" evidence="15">
    <location>
        <begin position="69"/>
        <end position="91"/>
    </location>
</feature>
<evidence type="ECO:0000256" key="9">
    <source>
        <dbReference type="ARBA" id="ARBA00023002"/>
    </source>
</evidence>
<protein>
    <recommendedName>
        <fullName evidence="14">Disulfide bond formation protein B</fullName>
    </recommendedName>
    <alternativeName>
        <fullName evidence="14">Disulfide oxidoreductase</fullName>
    </alternativeName>
</protein>
<evidence type="ECO:0000256" key="11">
    <source>
        <dbReference type="ARBA" id="ARBA00023157"/>
    </source>
</evidence>
<keyword evidence="6 14" id="KW-0812">Transmembrane</keyword>
<keyword evidence="12 14" id="KW-0143">Chaperone</keyword>
<feature type="topological domain" description="Periplasmic" evidence="14">
    <location>
        <begin position="29"/>
        <end position="46"/>
    </location>
</feature>
<reference evidence="17" key="2">
    <citation type="submission" date="2018-06" db="EMBL/GenBank/DDBJ databases">
        <title>Genome sequence of Rhodanobacteraceae bacterium strain Dysh456.</title>
        <authorList>
            <person name="Fukui M."/>
        </authorList>
    </citation>
    <scope>NUCLEOTIDE SEQUENCE [LARGE SCALE GENOMIC DNA]</scope>
    <source>
        <strain evidence="17">Dysh456</strain>
    </source>
</reference>
<name>A0A2Z6E6C9_9GAMM</name>
<dbReference type="EMBL" id="AP018560">
    <property type="protein sequence ID" value="BBD80643.1"/>
    <property type="molecule type" value="Genomic_DNA"/>
</dbReference>
<feature type="transmembrane region" description="Helical" evidence="15">
    <location>
        <begin position="143"/>
        <end position="161"/>
    </location>
</feature>
<dbReference type="GO" id="GO:0005886">
    <property type="term" value="C:plasma membrane"/>
    <property type="evidence" value="ECO:0007669"/>
    <property type="project" value="UniProtKB-SubCell"/>
</dbReference>
<keyword evidence="11 14" id="KW-1015">Disulfide bond</keyword>
<keyword evidence="8 14" id="KW-1133">Transmembrane helix</keyword>
<dbReference type="RefSeq" id="WP_126538774.1">
    <property type="nucleotide sequence ID" value="NZ_AP018560.1"/>
</dbReference>
<feature type="transmembrane region" description="Helical" evidence="15">
    <location>
        <begin position="12"/>
        <end position="28"/>
    </location>
</feature>
<evidence type="ECO:0000256" key="14">
    <source>
        <dbReference type="HAMAP-Rule" id="MF_00286"/>
    </source>
</evidence>
<sequence length="177" mass="19291">MNPLRWSFRVSYLAGFAVCLALLGFALYTERAWGLIPCPLCIFQRIAFIVMALGFLLGALHAPRAGGRWVYAGGVLLGALGGVAVAARHLWIQSLPADQVPSCGPPLDYMFSAFPLSKVLRMVFNGSGECAKVEKVLGLPMPAWTLLWYVLLAAWAVRAAWQVRMTRSPSSLPDTKP</sequence>
<evidence type="ECO:0000256" key="3">
    <source>
        <dbReference type="ARBA" id="ARBA00022448"/>
    </source>
</evidence>
<dbReference type="HAMAP" id="MF_00286">
    <property type="entry name" value="DsbB"/>
    <property type="match status" value="1"/>
</dbReference>
<accession>A0A2Z6E6C9</accession>
<feature type="topological domain" description="Cytoplasmic" evidence="14">
    <location>
        <begin position="64"/>
        <end position="69"/>
    </location>
</feature>
<dbReference type="OrthoDB" id="3711263at2"/>
<evidence type="ECO:0000313" key="16">
    <source>
        <dbReference type="EMBL" id="BBD80643.1"/>
    </source>
</evidence>
<dbReference type="Proteomes" id="UP000270530">
    <property type="component" value="Chromosome"/>
</dbReference>
<dbReference type="SUPFAM" id="SSF158442">
    <property type="entry name" value="DsbB-like"/>
    <property type="match status" value="1"/>
</dbReference>
<dbReference type="GO" id="GO:0009055">
    <property type="term" value="F:electron transfer activity"/>
    <property type="evidence" value="ECO:0007669"/>
    <property type="project" value="UniProtKB-UniRule"/>
</dbReference>
<keyword evidence="3 14" id="KW-0813">Transport</keyword>
<keyword evidence="5" id="KW-0997">Cell inner membrane</keyword>
<evidence type="ECO:0000256" key="10">
    <source>
        <dbReference type="ARBA" id="ARBA00023136"/>
    </source>
</evidence>
<proteinExistence type="inferred from homology"/>
<gene>
    <name evidence="14" type="primary">dsbB</name>
    <name evidence="16" type="ORF">ALSL_2008</name>
</gene>
<feature type="disulfide bond" description="Redox-active" evidence="14">
    <location>
        <begin position="38"/>
        <end position="41"/>
    </location>
</feature>
<evidence type="ECO:0000256" key="4">
    <source>
        <dbReference type="ARBA" id="ARBA00022475"/>
    </source>
</evidence>
<comment type="subcellular location">
    <subcellularLocation>
        <location evidence="1">Cell inner membrane</location>
        <topology evidence="1">Multi-pass membrane protein</topology>
    </subcellularLocation>
    <subcellularLocation>
        <location evidence="14">Cell membrane</location>
        <topology evidence="14">Multi-pass membrane protein</topology>
    </subcellularLocation>
</comment>
<reference evidence="17" key="1">
    <citation type="submission" date="2018-04" db="EMBL/GenBank/DDBJ databases">
        <authorList>
            <person name="Watanabe M."/>
            <person name="Kojima H."/>
        </authorList>
    </citation>
    <scope>NUCLEOTIDE SEQUENCE [LARGE SCALE GENOMIC DNA]</scope>
    <source>
        <strain evidence="17">Dysh456</strain>
    </source>
</reference>
<evidence type="ECO:0000256" key="15">
    <source>
        <dbReference type="SAM" id="Phobius"/>
    </source>
</evidence>
<dbReference type="PANTHER" id="PTHR36570:SF3">
    <property type="entry name" value="DISULFIDE BOND FORMATION PROTEIN B"/>
    <property type="match status" value="1"/>
</dbReference>
<dbReference type="GO" id="GO:0006457">
    <property type="term" value="P:protein folding"/>
    <property type="evidence" value="ECO:0007669"/>
    <property type="project" value="InterPro"/>
</dbReference>
<comment type="function">
    <text evidence="14">Required for disulfide bond formation in some periplasmic proteins. Acts by oxidizing the DsbA protein.</text>
</comment>
<feature type="topological domain" description="Cytoplasmic" evidence="14">
    <location>
        <begin position="163"/>
        <end position="177"/>
    </location>
</feature>
<dbReference type="AlphaFoldDB" id="A0A2Z6E6C9"/>
<dbReference type="GO" id="GO:0015035">
    <property type="term" value="F:protein-disulfide reductase activity"/>
    <property type="evidence" value="ECO:0007669"/>
    <property type="project" value="UniProtKB-UniRule"/>
</dbReference>
<keyword evidence="9 14" id="KW-0560">Oxidoreductase</keyword>
<evidence type="ECO:0000256" key="8">
    <source>
        <dbReference type="ARBA" id="ARBA00022989"/>
    </source>
</evidence>
<dbReference type="InterPro" id="IPR003752">
    <property type="entry name" value="DiS_bond_form_DsbB/BdbC"/>
</dbReference>
<keyword evidence="4 14" id="KW-1003">Cell membrane</keyword>
<feature type="transmembrane region" description="Helical" evidence="15">
    <location>
        <begin position="34"/>
        <end position="57"/>
    </location>
</feature>
<keyword evidence="13 14" id="KW-0676">Redox-active center</keyword>
<evidence type="ECO:0000313" key="17">
    <source>
        <dbReference type="Proteomes" id="UP000270530"/>
    </source>
</evidence>
<dbReference type="PANTHER" id="PTHR36570">
    <property type="entry name" value="DISULFIDE BOND FORMATION PROTEIN B"/>
    <property type="match status" value="1"/>
</dbReference>
<keyword evidence="7 14" id="KW-0249">Electron transport</keyword>
<evidence type="ECO:0000256" key="1">
    <source>
        <dbReference type="ARBA" id="ARBA00004429"/>
    </source>
</evidence>
<evidence type="ECO:0000256" key="12">
    <source>
        <dbReference type="ARBA" id="ARBA00023186"/>
    </source>
</evidence>
<dbReference type="KEGG" id="rbd:ALSL_2008"/>
<evidence type="ECO:0000256" key="5">
    <source>
        <dbReference type="ARBA" id="ARBA00022519"/>
    </source>
</evidence>
<evidence type="ECO:0000256" key="6">
    <source>
        <dbReference type="ARBA" id="ARBA00022692"/>
    </source>
</evidence>
<dbReference type="InterPro" id="IPR022920">
    <property type="entry name" value="Disulphide_bond_form_DsbB"/>
</dbReference>
<organism evidence="16 17">
    <name type="scientific">Aerosticca soli</name>
    <dbReference type="NCBI Taxonomy" id="2010829"/>
    <lineage>
        <taxon>Bacteria</taxon>
        <taxon>Pseudomonadati</taxon>
        <taxon>Pseudomonadota</taxon>
        <taxon>Gammaproteobacteria</taxon>
        <taxon>Lysobacterales</taxon>
        <taxon>Rhodanobacteraceae</taxon>
        <taxon>Aerosticca</taxon>
    </lineage>
</organism>
<dbReference type="InterPro" id="IPR050183">
    <property type="entry name" value="DsbB"/>
</dbReference>